<proteinExistence type="predicted"/>
<feature type="region of interest" description="Disordered" evidence="2">
    <location>
        <begin position="1684"/>
        <end position="1707"/>
    </location>
</feature>
<name>A0AAW0NP78_9GOBI</name>
<feature type="compositionally biased region" description="Polar residues" evidence="2">
    <location>
        <begin position="1767"/>
        <end position="1778"/>
    </location>
</feature>
<evidence type="ECO:0008006" key="5">
    <source>
        <dbReference type="Google" id="ProtNLM"/>
    </source>
</evidence>
<dbReference type="SUPFAM" id="SSF82171">
    <property type="entry name" value="DPP6 N-terminal domain-like"/>
    <property type="match status" value="1"/>
</dbReference>
<protein>
    <recommendedName>
        <fullName evidence="5">Ciliogenesis and planar polarity effector 1</fullName>
    </recommendedName>
</protein>
<reference evidence="4" key="1">
    <citation type="submission" date="2024-04" db="EMBL/GenBank/DDBJ databases">
        <title>Salinicola lusitanus LLJ914,a marine bacterium isolated from the Okinawa Trough.</title>
        <authorList>
            <person name="Li J."/>
        </authorList>
    </citation>
    <scope>NUCLEOTIDE SEQUENCE [LARGE SCALE GENOMIC DNA]</scope>
</reference>
<dbReference type="GO" id="GO:0035869">
    <property type="term" value="C:ciliary transition zone"/>
    <property type="evidence" value="ECO:0007669"/>
    <property type="project" value="TreeGrafter"/>
</dbReference>
<evidence type="ECO:0000256" key="2">
    <source>
        <dbReference type="SAM" id="MobiDB-lite"/>
    </source>
</evidence>
<comment type="caution">
    <text evidence="3">The sequence shown here is derived from an EMBL/GenBank/DDBJ whole genome shotgun (WGS) entry which is preliminary data.</text>
</comment>
<gene>
    <name evidence="3" type="ORF">WMY93_019500</name>
</gene>
<feature type="region of interest" description="Disordered" evidence="2">
    <location>
        <begin position="2004"/>
        <end position="2032"/>
    </location>
</feature>
<feature type="compositionally biased region" description="Polar residues" evidence="2">
    <location>
        <begin position="1787"/>
        <end position="1796"/>
    </location>
</feature>
<evidence type="ECO:0000256" key="1">
    <source>
        <dbReference type="SAM" id="Coils"/>
    </source>
</evidence>
<feature type="coiled-coil region" evidence="1">
    <location>
        <begin position="383"/>
        <end position="417"/>
    </location>
</feature>
<feature type="region of interest" description="Disordered" evidence="2">
    <location>
        <begin position="1767"/>
        <end position="1834"/>
    </location>
</feature>
<evidence type="ECO:0000313" key="4">
    <source>
        <dbReference type="Proteomes" id="UP001460270"/>
    </source>
</evidence>
<evidence type="ECO:0000313" key="3">
    <source>
        <dbReference type="EMBL" id="KAK7898647.1"/>
    </source>
</evidence>
<dbReference type="PANTHER" id="PTHR14492">
    <property type="entry name" value="JBTS17"/>
    <property type="match status" value="1"/>
</dbReference>
<dbReference type="EMBL" id="JBBPFD010000014">
    <property type="protein sequence ID" value="KAK7898647.1"/>
    <property type="molecule type" value="Genomic_DNA"/>
</dbReference>
<keyword evidence="1" id="KW-0175">Coiled coil</keyword>
<keyword evidence="4" id="KW-1185">Reference proteome</keyword>
<sequence length="2308" mass="258897">MELKLEVVLSSSIKRKKPWPRFCWLGQEKESVFLLDDKRISEINMVSGRTKKRTPKLHPLLNNVVTMGSSSNGMWLCGLLKTGKIFMWNRDKDLLKTTTTLPEVAHFTSCIQGSASRLSVNVSGDGRRVLLVAVTGQIFLGSALSDVCLSAFVFTSGNKLIISCLKINWGENQEKIGPIGYSVKWATKTLQMSGLKPPCQPVKSRGALVSALSPDGQLLAIVLNQRQPQATQVLFVSTVNFVSVSRSLGGCGSKKMAIPSKYIRSYWVGCVSWSAGGLFLACVLKRGSLLMLARLGGLLTLSTTGCNVDFGPAHFLPLHPLVTYRPPSTVGKGEASLSSSSLSVRDVMRQRYSVTWHSQLFYFIVSDGYMATVVRVLDKISPARLLMNLLKDTTKDLEEASQTLEKLQNHVKLWLDSVSPLNMEKNLLEFGSTYRPKTTDVITSADGSTLPFFLQDHGTMGGPREILETVQTIFDNDSDVDGVPAGSHVEEGGRLEFASMFDTLHALNTHYEQVLDSDSEQGSTVRKKITSYDLEKIESKLLTAWACGVSMGRFLESKTFLFKHAIKCAVRFAALLQLIPNSMTHPENYALNMLDFLKKLLHFTSWEKPNSEGPQFVGIIVELCRNLVQLVLTPYTESYQSSSCEISSQDHSTALQILQMFSRTLDQTCTLQQRGVWSSVENESSQPLQLWPSDLHNVPLMEAQTEEETDIIHCALPGVQPSRRLHDVWRWMYTVTQKYMEELEHFKGCDNWEGEKQQLVIIMCKIQAALQASGEPLEERNTLLNYTGMLKINLNMFYFRHYFCLFFAGEHLFLSGFYTESSEVWYSQLLDTCKESGKSTVFQEKRLSLALLYSLLSQYQLKKAQELGDHMASLILQTNTAKQHQDDGKGDCIDTKEDSLQCLWFSNDLSTDAAYAVVQSLGRFMASYFSNQTLYVLPPHNVDILPPIHITHASSVGRLVPLCQEEVAKAVRQQQLSEIWTVEYAQDLLLLGGLLPESVWLAYHLGDWKAAASLSQAYSSYCKHHFDFTAFNKRELHLPKDLEPEKILQAELNCLLGGTKEQKEANANQSFSDPINEEDLGLLHISIQDILKASVMAGVDAVSSPLSSLLDKAKDLCSCLSALVPTPLYLPSPPLYCPQPSPNTQDPAGTPGFHAEVVSRHKISEALQKLLLLLRSANCCYPAAQWYISQLRRTRHILYKMKKKYSYPCASQEEKSFPEGLLKFINRSGHFKRRPKKNFDAGTVQTIICFRELCGLCWMLHVRDQLSLSCRKYQADRQRAQDDQDSETRAPCVDALQWAQRFLPFSRFLNCEETVQDTILSLLSELPPVANTLALSFPDEVESVRVPLREKYNNIMQNLRQRNVIETLWRLRRHLAPLELHLWEKEMEDEDVRSKHEVVTPRQHLWGQNAMGSSGDAKEKDNPHSAVKAPPLPSVGSWEFELEDEEYLNFLELFLSYLLEKDSADTSNDLPLLKDFSHKLREKELHSLAFDVLTTMHRRQRDGHQARKTSEPRIFRAGSCFRPVSEDPALISAVTSQASFFQNQNSSTCFPQRAAGSHKGLFSHQNQLRKSPQSSIMSALSLRFCSVAPAVELLQGLNSDLEAQFPELGRLLEWMMRWADRRLCWATWQEERCRRRDFCARSAHSLCLTECRYKALLRTDLYKTHIKVPNTQWVVAPVQVTSSERKGKKQSRADSTHSELATTPTTALDLQITTSSVGSCAGEPVEETVHSTHLVQDQLYPDNVSRASSSQSPEAVIVTLQEEDRCSSVSSEACTPGTSLKLEDLDNSQNLSSSASILPKTSHAEPQIRSTDKEEASPAAPPSQPCATDQASEVQNPQMRQRLGEDLYRLVQNINYMSLMEVLGASFSNLQLAQQNASLAQSNLSFHSNVPWLNVQHAMPPQNAQAVPSPLMPYSQPNLPTNPTYMHNQPNTTGIQHNVNMNLQTPPPPSTFTQQPLTGGQEIAPLSVQAGSPVRNVRKNLIPCSEHSERPCSSSLGLKLLQLRPPQIPGHGSRQDLQSPQNYPHHESSSSMFKYNDQTKARFILQLNSSLSLPHISHAAPMGETPRIKLLQIEPQPKMMLPLQASLSQVARLIPEKLRSVLGKKQSDRAQVQLLRAVKPAEDSSDSAISLNSTKRQKRREKLETLTKKEISFRPNDSIIPQETAYDPPTKDLKAFAQRGEFTGESFATAAELHAFASTSKKPPECHDACTNTDSDISLVDKAVFADIRTKNLQHLTDQDQLQPAEDRYFTPHGRQFVSVVDLEDKTLHQDLPLYDSAEATAAELHVMATRVLEMVLILKSPMNKQKK</sequence>
<organism evidence="3 4">
    <name type="scientific">Mugilogobius chulae</name>
    <name type="common">yellowstripe goby</name>
    <dbReference type="NCBI Taxonomy" id="88201"/>
    <lineage>
        <taxon>Eukaryota</taxon>
        <taxon>Metazoa</taxon>
        <taxon>Chordata</taxon>
        <taxon>Craniata</taxon>
        <taxon>Vertebrata</taxon>
        <taxon>Euteleostomi</taxon>
        <taxon>Actinopterygii</taxon>
        <taxon>Neopterygii</taxon>
        <taxon>Teleostei</taxon>
        <taxon>Neoteleostei</taxon>
        <taxon>Acanthomorphata</taxon>
        <taxon>Gobiaria</taxon>
        <taxon>Gobiiformes</taxon>
        <taxon>Gobioidei</taxon>
        <taxon>Gobiidae</taxon>
        <taxon>Gobionellinae</taxon>
        <taxon>Mugilogobius</taxon>
    </lineage>
</organism>
<dbReference type="PANTHER" id="PTHR14492:SF4">
    <property type="entry name" value="CILIOGENESIS AND PLANAR POLARITY EFFECTOR 1"/>
    <property type="match status" value="1"/>
</dbReference>
<dbReference type="Proteomes" id="UP001460270">
    <property type="component" value="Unassembled WGS sequence"/>
</dbReference>
<feature type="compositionally biased region" description="Polar residues" evidence="2">
    <location>
        <begin position="1698"/>
        <end position="1707"/>
    </location>
</feature>
<dbReference type="InterPro" id="IPR028236">
    <property type="entry name" value="CPLANE1"/>
</dbReference>
<dbReference type="GO" id="GO:0060271">
    <property type="term" value="P:cilium assembly"/>
    <property type="evidence" value="ECO:0007669"/>
    <property type="project" value="TreeGrafter"/>
</dbReference>
<feature type="region of interest" description="Disordered" evidence="2">
    <location>
        <begin position="1406"/>
        <end position="1430"/>
    </location>
</feature>
<accession>A0AAW0NP78</accession>